<feature type="compositionally biased region" description="Polar residues" evidence="1">
    <location>
        <begin position="67"/>
        <end position="76"/>
    </location>
</feature>
<organism evidence="2">
    <name type="scientific">Chlamydomonas leiostraca</name>
    <dbReference type="NCBI Taxonomy" id="1034604"/>
    <lineage>
        <taxon>Eukaryota</taxon>
        <taxon>Viridiplantae</taxon>
        <taxon>Chlorophyta</taxon>
        <taxon>core chlorophytes</taxon>
        <taxon>Chlorophyceae</taxon>
        <taxon>CS clade</taxon>
        <taxon>Chlamydomonadales</taxon>
        <taxon>Chlamydomonadaceae</taxon>
        <taxon>Chlamydomonas</taxon>
    </lineage>
</organism>
<reference evidence="2" key="1">
    <citation type="submission" date="2021-01" db="EMBL/GenBank/DDBJ databases">
        <authorList>
            <person name="Corre E."/>
            <person name="Pelletier E."/>
            <person name="Niang G."/>
            <person name="Scheremetjew M."/>
            <person name="Finn R."/>
            <person name="Kale V."/>
            <person name="Holt S."/>
            <person name="Cochrane G."/>
            <person name="Meng A."/>
            <person name="Brown T."/>
            <person name="Cohen L."/>
        </authorList>
    </citation>
    <scope>NUCLEOTIDE SEQUENCE</scope>
    <source>
        <strain evidence="2">SAG 11-49</strain>
    </source>
</reference>
<feature type="compositionally biased region" description="Basic and acidic residues" evidence="1">
    <location>
        <begin position="117"/>
        <end position="137"/>
    </location>
</feature>
<evidence type="ECO:0000256" key="1">
    <source>
        <dbReference type="SAM" id="MobiDB-lite"/>
    </source>
</evidence>
<name>A0A7S0RPI0_9CHLO</name>
<dbReference type="PANTHER" id="PTHR31833">
    <property type="entry name" value="UPF0690 PROTEIN C1ORF52"/>
    <property type="match status" value="1"/>
</dbReference>
<feature type="compositionally biased region" description="Acidic residues" evidence="1">
    <location>
        <begin position="23"/>
        <end position="32"/>
    </location>
</feature>
<protein>
    <submittedName>
        <fullName evidence="2">Uncharacterized protein</fullName>
    </submittedName>
</protein>
<accession>A0A7S0RPI0</accession>
<dbReference type="AlphaFoldDB" id="A0A7S0RPI0"/>
<feature type="region of interest" description="Disordered" evidence="1">
    <location>
        <begin position="117"/>
        <end position="163"/>
    </location>
</feature>
<dbReference type="EMBL" id="HBFB01020208">
    <property type="protein sequence ID" value="CAD8683718.1"/>
    <property type="molecule type" value="Transcribed_RNA"/>
</dbReference>
<feature type="region of interest" description="Disordered" evidence="1">
    <location>
        <begin position="1"/>
        <end position="103"/>
    </location>
</feature>
<gene>
    <name evidence="2" type="ORF">CLEI1391_LOCUS11378</name>
</gene>
<feature type="compositionally biased region" description="Low complexity" evidence="1">
    <location>
        <begin position="11"/>
        <end position="22"/>
    </location>
</feature>
<feature type="compositionally biased region" description="Basic and acidic residues" evidence="1">
    <location>
        <begin position="78"/>
        <end position="96"/>
    </location>
</feature>
<evidence type="ECO:0000313" key="2">
    <source>
        <dbReference type="EMBL" id="CAD8683718.1"/>
    </source>
</evidence>
<sequence length="177" mass="20459">MAQKKDTKFAGLLDDLSGSGSDSESEEQEQEEQQTKKPKKEITVEDLQRVGFKGGPSVLHMKAPQDQGPQNWNWSDGRQLKNKEEEETLEERRQTQERATVGVEQTAMFAQAALTHAERMREEKRLEKELKEKEKRLSFNQKEKRKRDSGQQARGKNYVEEEKRLARSVGVYTGFDT</sequence>
<proteinExistence type="predicted"/>
<dbReference type="PANTHER" id="PTHR31833:SF2">
    <property type="entry name" value="UPF0690 PROTEIN C1ORF52"/>
    <property type="match status" value="1"/>
</dbReference>